<dbReference type="AlphaFoldDB" id="A0A1A8YY07"/>
<dbReference type="EMBL" id="FLRD01000087">
    <property type="protein sequence ID" value="SBT36009.1"/>
    <property type="molecule type" value="Genomic_DNA"/>
</dbReference>
<evidence type="ECO:0000313" key="3">
    <source>
        <dbReference type="EMBL" id="SBT36413.1"/>
    </source>
</evidence>
<keyword evidence="1" id="KW-1133">Transmembrane helix</keyword>
<feature type="transmembrane region" description="Helical" evidence="1">
    <location>
        <begin position="105"/>
        <end position="125"/>
    </location>
</feature>
<organism evidence="3 4">
    <name type="scientific">Plasmodium ovale wallikeri</name>
    <dbReference type="NCBI Taxonomy" id="864142"/>
    <lineage>
        <taxon>Eukaryota</taxon>
        <taxon>Sar</taxon>
        <taxon>Alveolata</taxon>
        <taxon>Apicomplexa</taxon>
        <taxon>Aconoidasida</taxon>
        <taxon>Haemosporida</taxon>
        <taxon>Plasmodiidae</taxon>
        <taxon>Plasmodium</taxon>
        <taxon>Plasmodium (Plasmodium)</taxon>
    </lineage>
</organism>
<accession>A0A1A8YY07</accession>
<protein>
    <submittedName>
        <fullName evidence="3">Uncharacterized protein</fullName>
    </submittedName>
</protein>
<name>A0A1A8YY07_PLAOA</name>
<evidence type="ECO:0000313" key="2">
    <source>
        <dbReference type="EMBL" id="SBT36009.1"/>
    </source>
</evidence>
<evidence type="ECO:0000313" key="5">
    <source>
        <dbReference type="Proteomes" id="UP000078555"/>
    </source>
</evidence>
<dbReference type="EMBL" id="FLRE01000117">
    <property type="protein sequence ID" value="SBT36413.1"/>
    <property type="molecule type" value="Genomic_DNA"/>
</dbReference>
<evidence type="ECO:0000313" key="4">
    <source>
        <dbReference type="Proteomes" id="UP000078550"/>
    </source>
</evidence>
<proteinExistence type="predicted"/>
<dbReference type="Proteomes" id="UP000078555">
    <property type="component" value="Unassembled WGS sequence"/>
</dbReference>
<keyword evidence="5" id="KW-1185">Reference proteome</keyword>
<sequence length="180" mass="20906">MSKVCVPSKNDKEKYCKKNFTDFTVSNKSTRIYIQDDLSKDDDVKDSDHLDGINDKLMNADMGCMFGNVLKRREKDKNSDVCSNVNENCTNNSFFKINKINVKIILRYIADCCSFLCAVGIWGVLEDILRILSKENYYVKLYYYLIFTILFTSFTCSFNLYLSKNEHESNCICNDLESQE</sequence>
<keyword evidence="1" id="KW-0472">Membrane</keyword>
<gene>
    <name evidence="2" type="ORF">POVWA1_030430</name>
    <name evidence="3" type="ORF">POVWA2_030020</name>
</gene>
<feature type="transmembrane region" description="Helical" evidence="1">
    <location>
        <begin position="141"/>
        <end position="162"/>
    </location>
</feature>
<reference evidence="4 5" key="2">
    <citation type="submission" date="2016-05" db="EMBL/GenBank/DDBJ databases">
        <authorList>
            <person name="Naeem Raeece"/>
        </authorList>
    </citation>
    <scope>NUCLEOTIDE SEQUENCE [LARGE SCALE GENOMIC DNA]</scope>
</reference>
<dbReference type="Proteomes" id="UP000078550">
    <property type="component" value="Unassembled WGS sequence"/>
</dbReference>
<reference evidence="3" key="1">
    <citation type="submission" date="2016-05" db="EMBL/GenBank/DDBJ databases">
        <authorList>
            <person name="Lavstsen T."/>
            <person name="Jespersen J.S."/>
        </authorList>
    </citation>
    <scope>NUCLEOTIDE SEQUENCE [LARGE SCALE GENOMIC DNA]</scope>
</reference>
<keyword evidence="1" id="KW-0812">Transmembrane</keyword>
<evidence type="ECO:0000256" key="1">
    <source>
        <dbReference type="SAM" id="Phobius"/>
    </source>
</evidence>